<accession>A0A382T7F3</accession>
<reference evidence="1" key="1">
    <citation type="submission" date="2018-05" db="EMBL/GenBank/DDBJ databases">
        <authorList>
            <person name="Lanie J.A."/>
            <person name="Ng W.-L."/>
            <person name="Kazmierczak K.M."/>
            <person name="Andrzejewski T.M."/>
            <person name="Davidsen T.M."/>
            <person name="Wayne K.J."/>
            <person name="Tettelin H."/>
            <person name="Glass J.I."/>
            <person name="Rusch D."/>
            <person name="Podicherti R."/>
            <person name="Tsui H.-C.T."/>
            <person name="Winkler M.E."/>
        </authorList>
    </citation>
    <scope>NUCLEOTIDE SEQUENCE</scope>
</reference>
<proteinExistence type="predicted"/>
<name>A0A382T7F3_9ZZZZ</name>
<organism evidence="1">
    <name type="scientific">marine metagenome</name>
    <dbReference type="NCBI Taxonomy" id="408172"/>
    <lineage>
        <taxon>unclassified sequences</taxon>
        <taxon>metagenomes</taxon>
        <taxon>ecological metagenomes</taxon>
    </lineage>
</organism>
<sequence length="33" mass="3431">MEASGVVAGWAVPGLASEKSKWPGRGIYPTRAT</sequence>
<evidence type="ECO:0000313" key="1">
    <source>
        <dbReference type="EMBL" id="SVD18074.1"/>
    </source>
</evidence>
<dbReference type="EMBL" id="UINC01134493">
    <property type="protein sequence ID" value="SVD18074.1"/>
    <property type="molecule type" value="Genomic_DNA"/>
</dbReference>
<dbReference type="AlphaFoldDB" id="A0A382T7F3"/>
<gene>
    <name evidence="1" type="ORF">METZ01_LOCUS370928</name>
</gene>
<protein>
    <submittedName>
        <fullName evidence="1">Uncharacterized protein</fullName>
    </submittedName>
</protein>